<gene>
    <name evidence="2" type="ORF">A2419_01815</name>
</gene>
<dbReference type="EMBL" id="MEXB01000008">
    <property type="protein sequence ID" value="OGC88459.1"/>
    <property type="molecule type" value="Genomic_DNA"/>
</dbReference>
<organism evidence="2 3">
    <name type="scientific">Candidatus Adlerbacteria bacterium RIFOXYC1_FULL_48_26</name>
    <dbReference type="NCBI Taxonomy" id="1797247"/>
    <lineage>
        <taxon>Bacteria</taxon>
        <taxon>Candidatus Adleribacteriota</taxon>
    </lineage>
</organism>
<sequence>MARMHRIDLGGYIYHVINRANARIRIFHNDSDYKEFEYLLTEIKETYNVRILAYALMPNHWHLLLYPRNDGDMSKALHWLTTSHARRHHIKNKTIGNGHLYQGRYKSFIIKGDKHLLTVLKYIERNPARARLCNVAEAWRWGSAFRRVCGTTAEQQLLAGLPLDLPKNYLEWINTPEPSEELKAIRHSVNMGVPYGG</sequence>
<reference evidence="2 3" key="1">
    <citation type="journal article" date="2016" name="Nat. Commun.">
        <title>Thousands of microbial genomes shed light on interconnected biogeochemical processes in an aquifer system.</title>
        <authorList>
            <person name="Anantharaman K."/>
            <person name="Brown C.T."/>
            <person name="Hug L.A."/>
            <person name="Sharon I."/>
            <person name="Castelle C.J."/>
            <person name="Probst A.J."/>
            <person name="Thomas B.C."/>
            <person name="Singh A."/>
            <person name="Wilkins M.J."/>
            <person name="Karaoz U."/>
            <person name="Brodie E.L."/>
            <person name="Williams K.H."/>
            <person name="Hubbard S.S."/>
            <person name="Banfield J.F."/>
        </authorList>
    </citation>
    <scope>NUCLEOTIDE SEQUENCE [LARGE SCALE GENOMIC DNA]</scope>
</reference>
<comment type="caution">
    <text evidence="2">The sequence shown here is derived from an EMBL/GenBank/DDBJ whole genome shotgun (WGS) entry which is preliminary data.</text>
</comment>
<feature type="domain" description="Transposase IS200-like" evidence="1">
    <location>
        <begin position="9"/>
        <end position="126"/>
    </location>
</feature>
<dbReference type="STRING" id="1797247.A2419_01815"/>
<evidence type="ECO:0000313" key="3">
    <source>
        <dbReference type="Proteomes" id="UP000176568"/>
    </source>
</evidence>
<proteinExistence type="predicted"/>
<dbReference type="Gene3D" id="3.30.70.1290">
    <property type="entry name" value="Transposase IS200-like"/>
    <property type="match status" value="1"/>
</dbReference>
<dbReference type="PANTHER" id="PTHR34322">
    <property type="entry name" value="TRANSPOSASE, Y1_TNP DOMAIN-CONTAINING"/>
    <property type="match status" value="1"/>
</dbReference>
<dbReference type="GO" id="GO:0003677">
    <property type="term" value="F:DNA binding"/>
    <property type="evidence" value="ECO:0007669"/>
    <property type="project" value="InterPro"/>
</dbReference>
<dbReference type="PANTHER" id="PTHR34322:SF2">
    <property type="entry name" value="TRANSPOSASE IS200-LIKE DOMAIN-CONTAINING PROTEIN"/>
    <property type="match status" value="1"/>
</dbReference>
<accession>A0A1F4Y3D9</accession>
<dbReference type="InterPro" id="IPR002686">
    <property type="entry name" value="Transposase_17"/>
</dbReference>
<dbReference type="SUPFAM" id="SSF143422">
    <property type="entry name" value="Transposase IS200-like"/>
    <property type="match status" value="1"/>
</dbReference>
<protein>
    <recommendedName>
        <fullName evidence="1">Transposase IS200-like domain-containing protein</fullName>
    </recommendedName>
</protein>
<dbReference type="GO" id="GO:0006313">
    <property type="term" value="P:DNA transposition"/>
    <property type="evidence" value="ECO:0007669"/>
    <property type="project" value="InterPro"/>
</dbReference>
<evidence type="ECO:0000313" key="2">
    <source>
        <dbReference type="EMBL" id="OGC88459.1"/>
    </source>
</evidence>
<dbReference type="Pfam" id="PF01797">
    <property type="entry name" value="Y1_Tnp"/>
    <property type="match status" value="1"/>
</dbReference>
<evidence type="ECO:0000259" key="1">
    <source>
        <dbReference type="SMART" id="SM01321"/>
    </source>
</evidence>
<dbReference type="AlphaFoldDB" id="A0A1F4Y3D9"/>
<name>A0A1F4Y3D9_9BACT</name>
<dbReference type="Proteomes" id="UP000176568">
    <property type="component" value="Unassembled WGS sequence"/>
</dbReference>
<dbReference type="GO" id="GO:0004803">
    <property type="term" value="F:transposase activity"/>
    <property type="evidence" value="ECO:0007669"/>
    <property type="project" value="InterPro"/>
</dbReference>
<dbReference type="InterPro" id="IPR036515">
    <property type="entry name" value="Transposase_17_sf"/>
</dbReference>
<dbReference type="SMART" id="SM01321">
    <property type="entry name" value="Y1_Tnp"/>
    <property type="match status" value="1"/>
</dbReference>